<evidence type="ECO:0000256" key="6">
    <source>
        <dbReference type="ARBA" id="ARBA00024343"/>
    </source>
</evidence>
<feature type="region of interest" description="Disordered" evidence="7">
    <location>
        <begin position="60"/>
        <end position="91"/>
    </location>
</feature>
<evidence type="ECO:0000256" key="4">
    <source>
        <dbReference type="ARBA" id="ARBA00023163"/>
    </source>
</evidence>
<dbReference type="GO" id="GO:0003677">
    <property type="term" value="F:DNA binding"/>
    <property type="evidence" value="ECO:0007669"/>
    <property type="project" value="UniProtKB-KW"/>
</dbReference>
<protein>
    <submittedName>
        <fullName evidence="9">Ethylene-responsive transcription factor RAP2-6 Protein RELATED TO APETALA2 6</fullName>
    </submittedName>
</protein>
<proteinExistence type="inferred from homology"/>
<keyword evidence="5" id="KW-0539">Nucleus</keyword>
<dbReference type="Pfam" id="PF00847">
    <property type="entry name" value="AP2"/>
    <property type="match status" value="1"/>
</dbReference>
<keyword evidence="2" id="KW-0805">Transcription regulation</keyword>
<dbReference type="InterPro" id="IPR016177">
    <property type="entry name" value="DNA-bd_dom_sf"/>
</dbReference>
<reference evidence="9 10" key="1">
    <citation type="submission" date="2020-05" db="EMBL/GenBank/DDBJ databases">
        <title>Vigna angularis (adzuki bean) Var. LongXiaoDou No. 4 denovo assembly.</title>
        <authorList>
            <person name="Xiang H."/>
        </authorList>
    </citation>
    <scope>NUCLEOTIDE SEQUENCE [LARGE SCALE GENOMIC DNA]</scope>
    <source>
        <tissue evidence="9">Leaf</tissue>
    </source>
</reference>
<gene>
    <name evidence="9" type="ORF">HKW66_Vig0034460</name>
</gene>
<dbReference type="GO" id="GO:0003700">
    <property type="term" value="F:DNA-binding transcription factor activity"/>
    <property type="evidence" value="ECO:0007669"/>
    <property type="project" value="InterPro"/>
</dbReference>
<evidence type="ECO:0000256" key="5">
    <source>
        <dbReference type="ARBA" id="ARBA00023242"/>
    </source>
</evidence>
<organism evidence="9 10">
    <name type="scientific">Phaseolus angularis</name>
    <name type="common">Azuki bean</name>
    <name type="synonym">Vigna angularis</name>
    <dbReference type="NCBI Taxonomy" id="3914"/>
    <lineage>
        <taxon>Eukaryota</taxon>
        <taxon>Viridiplantae</taxon>
        <taxon>Streptophyta</taxon>
        <taxon>Embryophyta</taxon>
        <taxon>Tracheophyta</taxon>
        <taxon>Spermatophyta</taxon>
        <taxon>Magnoliopsida</taxon>
        <taxon>eudicotyledons</taxon>
        <taxon>Gunneridae</taxon>
        <taxon>Pentapetalae</taxon>
        <taxon>rosids</taxon>
        <taxon>fabids</taxon>
        <taxon>Fabales</taxon>
        <taxon>Fabaceae</taxon>
        <taxon>Papilionoideae</taxon>
        <taxon>50 kb inversion clade</taxon>
        <taxon>NPAAA clade</taxon>
        <taxon>indigoferoid/millettioid clade</taxon>
        <taxon>Phaseoleae</taxon>
        <taxon>Vigna</taxon>
    </lineage>
</organism>
<name>A0A8T0L9H8_PHAAN</name>
<evidence type="ECO:0000313" key="9">
    <source>
        <dbReference type="EMBL" id="KAG2408624.1"/>
    </source>
</evidence>
<dbReference type="FunFam" id="3.30.730.10:FF:000001">
    <property type="entry name" value="Ethylene-responsive transcription factor 2"/>
    <property type="match status" value="1"/>
</dbReference>
<dbReference type="PRINTS" id="PR00367">
    <property type="entry name" value="ETHRSPELEMNT"/>
</dbReference>
<dbReference type="AlphaFoldDB" id="A0A8T0L9H8"/>
<evidence type="ECO:0000256" key="2">
    <source>
        <dbReference type="ARBA" id="ARBA00023015"/>
    </source>
</evidence>
<dbReference type="GO" id="GO:0005634">
    <property type="term" value="C:nucleus"/>
    <property type="evidence" value="ECO:0007669"/>
    <property type="project" value="UniProtKB-SubCell"/>
</dbReference>
<evidence type="ECO:0000313" key="10">
    <source>
        <dbReference type="Proteomes" id="UP000743370"/>
    </source>
</evidence>
<dbReference type="SUPFAM" id="SSF54171">
    <property type="entry name" value="DNA-binding domain"/>
    <property type="match status" value="1"/>
</dbReference>
<keyword evidence="4" id="KW-0804">Transcription</keyword>
<evidence type="ECO:0000256" key="3">
    <source>
        <dbReference type="ARBA" id="ARBA00023125"/>
    </source>
</evidence>
<sequence>MRCRVVYAEMMVANLLELGSLGQNQLGSSSPFGCKGYCSSVPTHWCHSLLGSGSVGQKRAREDDSAAAVSGGEGGSSRSASQEESGERRRRYRGVRQRLWGKWAAEIRDPHKAARVWLGTFDTAKAATRAYDEAALRFRGNRAKLNFPENINAVRPLHLPDFSATSLSGSGDVPAVTGYSPMVMQGTPLQRLLGLFSASTEHRGVPWTRSLVL</sequence>
<dbReference type="InterPro" id="IPR044808">
    <property type="entry name" value="ERF_plant"/>
</dbReference>
<dbReference type="InterPro" id="IPR036955">
    <property type="entry name" value="AP2/ERF_dom_sf"/>
</dbReference>
<dbReference type="Gene3D" id="3.30.730.10">
    <property type="entry name" value="AP2/ERF domain"/>
    <property type="match status" value="1"/>
</dbReference>
<evidence type="ECO:0000259" key="8">
    <source>
        <dbReference type="PROSITE" id="PS51032"/>
    </source>
</evidence>
<comment type="subcellular location">
    <subcellularLocation>
        <location evidence="1">Nucleus</location>
    </subcellularLocation>
</comment>
<evidence type="ECO:0000256" key="7">
    <source>
        <dbReference type="SAM" id="MobiDB-lite"/>
    </source>
</evidence>
<dbReference type="SMART" id="SM00380">
    <property type="entry name" value="AP2"/>
    <property type="match status" value="1"/>
</dbReference>
<dbReference type="GO" id="GO:0009873">
    <property type="term" value="P:ethylene-activated signaling pathway"/>
    <property type="evidence" value="ECO:0007669"/>
    <property type="project" value="InterPro"/>
</dbReference>
<comment type="similarity">
    <text evidence="6">Belongs to the AP2/ERF transcription factor family. ERF subfamily.</text>
</comment>
<accession>A0A8T0L9H8</accession>
<dbReference type="PANTHER" id="PTHR31190">
    <property type="entry name" value="DNA-BINDING DOMAIN"/>
    <property type="match status" value="1"/>
</dbReference>
<dbReference type="InterPro" id="IPR001471">
    <property type="entry name" value="AP2/ERF_dom"/>
</dbReference>
<dbReference type="PROSITE" id="PS51032">
    <property type="entry name" value="AP2_ERF"/>
    <property type="match status" value="1"/>
</dbReference>
<dbReference type="PANTHER" id="PTHR31190:SF421">
    <property type="entry name" value="ETHYLENE-RESPONSIVE TRANSCRIPTION FACTOR ERF110"/>
    <property type="match status" value="1"/>
</dbReference>
<feature type="compositionally biased region" description="Low complexity" evidence="7">
    <location>
        <begin position="66"/>
        <end position="83"/>
    </location>
</feature>
<keyword evidence="3" id="KW-0238">DNA-binding</keyword>
<dbReference type="CDD" id="cd00018">
    <property type="entry name" value="AP2"/>
    <property type="match status" value="1"/>
</dbReference>
<evidence type="ECO:0000256" key="1">
    <source>
        <dbReference type="ARBA" id="ARBA00004123"/>
    </source>
</evidence>
<comment type="caution">
    <text evidence="9">The sequence shown here is derived from an EMBL/GenBank/DDBJ whole genome shotgun (WGS) entry which is preliminary data.</text>
</comment>
<feature type="domain" description="AP2/ERF" evidence="8">
    <location>
        <begin position="91"/>
        <end position="148"/>
    </location>
</feature>
<dbReference type="EMBL" id="JABFOF010000001">
    <property type="protein sequence ID" value="KAG2408624.1"/>
    <property type="molecule type" value="Genomic_DNA"/>
</dbReference>
<dbReference type="Proteomes" id="UP000743370">
    <property type="component" value="Unassembled WGS sequence"/>
</dbReference>